<name>A0A2M9ZQC0_9LEPT</name>
<evidence type="ECO:0000259" key="3">
    <source>
        <dbReference type="PROSITE" id="PS50110"/>
    </source>
</evidence>
<dbReference type="AlphaFoldDB" id="A0A2M9ZQC0"/>
<evidence type="ECO:0000313" key="7">
    <source>
        <dbReference type="Proteomes" id="UP000231990"/>
    </source>
</evidence>
<dbReference type="EMBL" id="NPDZ01000002">
    <property type="protein sequence ID" value="PJZ74280.1"/>
    <property type="molecule type" value="Genomic_DNA"/>
</dbReference>
<dbReference type="SMART" id="SM00448">
    <property type="entry name" value="REC"/>
    <property type="match status" value="1"/>
</dbReference>
<evidence type="ECO:0000313" key="5">
    <source>
        <dbReference type="EMBL" id="PJZ74280.1"/>
    </source>
</evidence>
<dbReference type="InterPro" id="IPR050595">
    <property type="entry name" value="Bact_response_regulator"/>
</dbReference>
<evidence type="ECO:0000313" key="4">
    <source>
        <dbReference type="EMBL" id="PJZ70444.1"/>
    </source>
</evidence>
<dbReference type="OrthoDB" id="9802066at2"/>
<reference evidence="6 7" key="1">
    <citation type="submission" date="2017-07" db="EMBL/GenBank/DDBJ databases">
        <title>Leptospira spp. isolated from tropical soils.</title>
        <authorList>
            <person name="Thibeaux R."/>
            <person name="Iraola G."/>
            <person name="Ferres I."/>
            <person name="Bierque E."/>
            <person name="Girault D."/>
            <person name="Soupe-Gilbert M.-E."/>
            <person name="Picardeau M."/>
            <person name="Goarant C."/>
        </authorList>
    </citation>
    <scope>NUCLEOTIDE SEQUENCE [LARGE SCALE GENOMIC DNA]</scope>
    <source>
        <strain evidence="5 7">FH1-B-B1</strain>
        <strain evidence="4 6">FH1-B-C1</strain>
    </source>
</reference>
<dbReference type="PANTHER" id="PTHR44591">
    <property type="entry name" value="STRESS RESPONSE REGULATOR PROTEIN 1"/>
    <property type="match status" value="1"/>
</dbReference>
<organism evidence="5 7">
    <name type="scientific">Leptospira perolatii</name>
    <dbReference type="NCBI Taxonomy" id="2023191"/>
    <lineage>
        <taxon>Bacteria</taxon>
        <taxon>Pseudomonadati</taxon>
        <taxon>Spirochaetota</taxon>
        <taxon>Spirochaetia</taxon>
        <taxon>Leptospirales</taxon>
        <taxon>Leptospiraceae</taxon>
        <taxon>Leptospira</taxon>
    </lineage>
</organism>
<evidence type="ECO:0000313" key="6">
    <source>
        <dbReference type="Proteomes" id="UP000231962"/>
    </source>
</evidence>
<dbReference type="Gene3D" id="3.40.50.2300">
    <property type="match status" value="1"/>
</dbReference>
<dbReference type="Proteomes" id="UP000231990">
    <property type="component" value="Unassembled WGS sequence"/>
</dbReference>
<dbReference type="EMBL" id="NPDY01000003">
    <property type="protein sequence ID" value="PJZ70444.1"/>
    <property type="molecule type" value="Genomic_DNA"/>
</dbReference>
<dbReference type="PROSITE" id="PS50110">
    <property type="entry name" value="RESPONSE_REGULATORY"/>
    <property type="match status" value="1"/>
</dbReference>
<dbReference type="Proteomes" id="UP000231962">
    <property type="component" value="Unassembled WGS sequence"/>
</dbReference>
<keyword evidence="1 2" id="KW-0597">Phosphoprotein</keyword>
<proteinExistence type="predicted"/>
<dbReference type="InterPro" id="IPR011006">
    <property type="entry name" value="CheY-like_superfamily"/>
</dbReference>
<dbReference type="GO" id="GO:0000160">
    <property type="term" value="P:phosphorelay signal transduction system"/>
    <property type="evidence" value="ECO:0007669"/>
    <property type="project" value="InterPro"/>
</dbReference>
<keyword evidence="6" id="KW-1185">Reference proteome</keyword>
<feature type="modified residue" description="4-aspartylphosphate" evidence="2">
    <location>
        <position position="66"/>
    </location>
</feature>
<evidence type="ECO:0000256" key="1">
    <source>
        <dbReference type="ARBA" id="ARBA00022553"/>
    </source>
</evidence>
<dbReference type="Pfam" id="PF00072">
    <property type="entry name" value="Response_reg"/>
    <property type="match status" value="1"/>
</dbReference>
<gene>
    <name evidence="4" type="ORF">CH360_05475</name>
    <name evidence="5" type="ORF">CH373_05055</name>
</gene>
<accession>A0A2M9ZQC0</accession>
<comment type="caution">
    <text evidence="5">The sequence shown here is derived from an EMBL/GenBank/DDBJ whole genome shotgun (WGS) entry which is preliminary data.</text>
</comment>
<dbReference type="InterPro" id="IPR001789">
    <property type="entry name" value="Sig_transdc_resp-reg_receiver"/>
</dbReference>
<dbReference type="RefSeq" id="WP_100713013.1">
    <property type="nucleotide sequence ID" value="NZ_NPDY01000003.1"/>
</dbReference>
<evidence type="ECO:0000256" key="2">
    <source>
        <dbReference type="PROSITE-ProRule" id="PRU00169"/>
    </source>
</evidence>
<feature type="domain" description="Response regulatory" evidence="3">
    <location>
        <begin position="9"/>
        <end position="132"/>
    </location>
</feature>
<dbReference type="PANTHER" id="PTHR44591:SF19">
    <property type="entry name" value="TWO-COMPONENT RESPONSE REGULATOR-RELATED"/>
    <property type="match status" value="1"/>
</dbReference>
<sequence length="138" mass="15357">MESKRSQNVILCVDDEPIILVALKQELKKKFGNQFQYETALNAPEALELIDELSAGGVKVILILSDWLMPGMKGDEFLILVSQKHPDIRTIMVTGHVDEAAIERVKNDAGAYAVFPKPWDSKKLMEAVRVCCGLEETA</sequence>
<protein>
    <submittedName>
        <fullName evidence="5">Two-component system response regulator</fullName>
    </submittedName>
</protein>
<dbReference type="SUPFAM" id="SSF52172">
    <property type="entry name" value="CheY-like"/>
    <property type="match status" value="1"/>
</dbReference>